<dbReference type="PANTHER" id="PTHR43685:SF2">
    <property type="entry name" value="GLYCOSYLTRANSFERASE 2-LIKE DOMAIN-CONTAINING PROTEIN"/>
    <property type="match status" value="1"/>
</dbReference>
<keyword evidence="1" id="KW-0997">Cell inner membrane</keyword>
<dbReference type="SUPFAM" id="SSF53448">
    <property type="entry name" value="Nucleotide-diphospho-sugar transferases"/>
    <property type="match status" value="1"/>
</dbReference>
<gene>
    <name evidence="3" type="ORF">SAMN04515675_5130</name>
</gene>
<proteinExistence type="predicted"/>
<dbReference type="Proteomes" id="UP000182179">
    <property type="component" value="Unassembled WGS sequence"/>
</dbReference>
<dbReference type="RefSeq" id="WP_074851700.1">
    <property type="nucleotide sequence ID" value="NZ_FNTS01000002.1"/>
</dbReference>
<keyword evidence="1" id="KW-1003">Cell membrane</keyword>
<dbReference type="InterPro" id="IPR050834">
    <property type="entry name" value="Glycosyltransf_2"/>
</dbReference>
<accession>A0A1H5I7B2</accession>
<evidence type="ECO:0000259" key="2">
    <source>
        <dbReference type="Pfam" id="PF00535"/>
    </source>
</evidence>
<dbReference type="CDD" id="cd00761">
    <property type="entry name" value="Glyco_tranf_GTA_type"/>
    <property type="match status" value="1"/>
</dbReference>
<dbReference type="InterPro" id="IPR001173">
    <property type="entry name" value="Glyco_trans_2-like"/>
</dbReference>
<dbReference type="GO" id="GO:0016740">
    <property type="term" value="F:transferase activity"/>
    <property type="evidence" value="ECO:0007669"/>
    <property type="project" value="UniProtKB-KW"/>
</dbReference>
<dbReference type="EMBL" id="FNTS01000002">
    <property type="protein sequence ID" value="SEE36127.1"/>
    <property type="molecule type" value="Genomic_DNA"/>
</dbReference>
<comment type="caution">
    <text evidence="3">The sequence shown here is derived from an EMBL/GenBank/DDBJ whole genome shotgun (WGS) entry which is preliminary data.</text>
</comment>
<dbReference type="PANTHER" id="PTHR43685">
    <property type="entry name" value="GLYCOSYLTRANSFERASE"/>
    <property type="match status" value="1"/>
</dbReference>
<reference evidence="3 4" key="1">
    <citation type="submission" date="2016-10" db="EMBL/GenBank/DDBJ databases">
        <authorList>
            <person name="Varghese N."/>
            <person name="Submissions S."/>
        </authorList>
    </citation>
    <scope>NUCLEOTIDE SEQUENCE [LARGE SCALE GENOMIC DNA]</scope>
    <source>
        <strain evidence="3 4">BS2773</strain>
    </source>
</reference>
<keyword evidence="3" id="KW-0808">Transferase</keyword>
<protein>
    <submittedName>
        <fullName evidence="3">Glycosyl transferase family 2</fullName>
    </submittedName>
</protein>
<feature type="domain" description="Glycosyltransferase 2-like" evidence="2">
    <location>
        <begin position="5"/>
        <end position="131"/>
    </location>
</feature>
<dbReference type="InterPro" id="IPR029044">
    <property type="entry name" value="Nucleotide-diphossugar_trans"/>
</dbReference>
<evidence type="ECO:0000313" key="3">
    <source>
        <dbReference type="EMBL" id="SEE36127.1"/>
    </source>
</evidence>
<dbReference type="Gene3D" id="3.90.550.10">
    <property type="entry name" value="Spore Coat Polysaccharide Biosynthesis Protein SpsA, Chain A"/>
    <property type="match status" value="1"/>
</dbReference>
<evidence type="ECO:0000313" key="4">
    <source>
        <dbReference type="Proteomes" id="UP000182179"/>
    </source>
</evidence>
<sequence>MEKYTVIIPVRDSAETIRHTLETCIRQAYENFEILVSDNFSSDNTRAIVESTNDRRVRYINTGRRVSMSENFDFALSHVKDGYIMFIGGDDGLMPGAIDYVNDIVTRTGVKAVSGRWSHYIWPNFPDEELRGSIKVCGFGHNTHLKGGVELRTPETWLRKTLKFETQYIYELANLYYGFVHRSIIDKSVKDGIYFRSITPDAYAAFATTLNLDSYAFSYRPFCICGASGRSNGASAFHEKSKADESQKFSAENTLPIHKNIVYCPSLEVIISEAFSQFSDAFPEKCTGLRIDYELMLKNALASTNDKTREEVLRAVELMATRHNIPPLPHHLPQKVGLLSKIKKMIPHLNALMSGRKRYIGIKKSTDIHVNDISEASTILGLFIEINSEVKFETVQTQFLNRLQSYFSRVGK</sequence>
<dbReference type="Pfam" id="PF00535">
    <property type="entry name" value="Glycos_transf_2"/>
    <property type="match status" value="1"/>
</dbReference>
<keyword evidence="4" id="KW-1185">Reference proteome</keyword>
<keyword evidence="1" id="KW-0472">Membrane</keyword>
<organism evidence="3 4">
    <name type="scientific">Pseudomonas costantinii</name>
    <dbReference type="NCBI Taxonomy" id="168469"/>
    <lineage>
        <taxon>Bacteria</taxon>
        <taxon>Pseudomonadati</taxon>
        <taxon>Pseudomonadota</taxon>
        <taxon>Gammaproteobacteria</taxon>
        <taxon>Pseudomonadales</taxon>
        <taxon>Pseudomonadaceae</taxon>
        <taxon>Pseudomonas</taxon>
    </lineage>
</organism>
<evidence type="ECO:0000256" key="1">
    <source>
        <dbReference type="ARBA" id="ARBA00022519"/>
    </source>
</evidence>
<name>A0A1H5I7B2_9PSED</name>